<feature type="region of interest" description="Disordered" evidence="1">
    <location>
        <begin position="1"/>
        <end position="44"/>
    </location>
</feature>
<evidence type="ECO:0000256" key="1">
    <source>
        <dbReference type="SAM" id="MobiDB-lite"/>
    </source>
</evidence>
<dbReference type="Proteomes" id="UP000016932">
    <property type="component" value="Unassembled WGS sequence"/>
</dbReference>
<sequence>MVLHEKATDTSKAGAAAPYRAVAASAAPPSEYDQSPDGMDEEDHAANLEVKRLQEENNLLSDALLEQQRKTNVLSEDLLEKKRTIDGLEHSTDA</sequence>
<dbReference type="EMBL" id="KB446556">
    <property type="protein sequence ID" value="EME85719.1"/>
    <property type="molecule type" value="Genomic_DNA"/>
</dbReference>
<dbReference type="AlphaFoldDB" id="M3A3Q1"/>
<dbReference type="HOGENOM" id="CLU_2387109_0_0_1"/>
<evidence type="ECO:0000313" key="2">
    <source>
        <dbReference type="EMBL" id="EME85719.1"/>
    </source>
</evidence>
<accession>M3A3Q1</accession>
<name>M3A3Q1_PSEFD</name>
<organism evidence="2 3">
    <name type="scientific">Pseudocercospora fijiensis (strain CIRAD86)</name>
    <name type="common">Black leaf streak disease fungus</name>
    <name type="synonym">Mycosphaerella fijiensis</name>
    <dbReference type="NCBI Taxonomy" id="383855"/>
    <lineage>
        <taxon>Eukaryota</taxon>
        <taxon>Fungi</taxon>
        <taxon>Dikarya</taxon>
        <taxon>Ascomycota</taxon>
        <taxon>Pezizomycotina</taxon>
        <taxon>Dothideomycetes</taxon>
        <taxon>Dothideomycetidae</taxon>
        <taxon>Mycosphaerellales</taxon>
        <taxon>Mycosphaerellaceae</taxon>
        <taxon>Pseudocercospora</taxon>
    </lineage>
</organism>
<evidence type="ECO:0000313" key="3">
    <source>
        <dbReference type="Proteomes" id="UP000016932"/>
    </source>
</evidence>
<dbReference type="RefSeq" id="XP_007923231.1">
    <property type="nucleotide sequence ID" value="XM_007925040.1"/>
</dbReference>
<dbReference type="KEGG" id="pfj:MYCFIDRAFT_202242"/>
<dbReference type="VEuPathDB" id="FungiDB:MYCFIDRAFT_202242"/>
<proteinExistence type="predicted"/>
<reference evidence="2 3" key="1">
    <citation type="journal article" date="2012" name="PLoS Pathog.">
        <title>Diverse lifestyles and strategies of plant pathogenesis encoded in the genomes of eighteen Dothideomycetes fungi.</title>
        <authorList>
            <person name="Ohm R.A."/>
            <person name="Feau N."/>
            <person name="Henrissat B."/>
            <person name="Schoch C.L."/>
            <person name="Horwitz B.A."/>
            <person name="Barry K.W."/>
            <person name="Condon B.J."/>
            <person name="Copeland A.C."/>
            <person name="Dhillon B."/>
            <person name="Glaser F."/>
            <person name="Hesse C.N."/>
            <person name="Kosti I."/>
            <person name="LaButti K."/>
            <person name="Lindquist E.A."/>
            <person name="Lucas S."/>
            <person name="Salamov A.A."/>
            <person name="Bradshaw R.E."/>
            <person name="Ciuffetti L."/>
            <person name="Hamelin R.C."/>
            <person name="Kema G.H.J."/>
            <person name="Lawrence C."/>
            <person name="Scott J.A."/>
            <person name="Spatafora J.W."/>
            <person name="Turgeon B.G."/>
            <person name="de Wit P.J.G.M."/>
            <person name="Zhong S."/>
            <person name="Goodwin S.B."/>
            <person name="Grigoriev I.V."/>
        </authorList>
    </citation>
    <scope>NUCLEOTIDE SEQUENCE [LARGE SCALE GENOMIC DNA]</scope>
    <source>
        <strain evidence="2 3">CIRAD86</strain>
    </source>
</reference>
<dbReference type="GeneID" id="19336018"/>
<protein>
    <submittedName>
        <fullName evidence="2">Uncharacterized protein</fullName>
    </submittedName>
</protein>
<keyword evidence="3" id="KW-1185">Reference proteome</keyword>
<gene>
    <name evidence="2" type="ORF">MYCFIDRAFT_202242</name>
</gene>
<feature type="compositionally biased region" description="Low complexity" evidence="1">
    <location>
        <begin position="13"/>
        <end position="29"/>
    </location>
</feature>